<dbReference type="PANTHER" id="PTHR12390:SF0">
    <property type="entry name" value="UROPORPHYRINOGEN-III SYNTHASE"/>
    <property type="match status" value="1"/>
</dbReference>
<evidence type="ECO:0000259" key="1">
    <source>
        <dbReference type="Pfam" id="PF02602"/>
    </source>
</evidence>
<sequence>MSYSDGAAGQASPGTIPIFLLKTKSSPADSYGELFSSVRHEGRGFEPRFVPVLEHGPDPDGIARVIRLLRARRIGKEPGYSYGGLVFTSQRAVEAFTDILQNNGEDEGWPYLRDIPVYSVGPATTRALNAALKNLPLAIVGDHTGNGENLARFIQEHYAEWYRDQPERPPLLFLVGEKRSDSIPKILMDERLPQNQRIRVDEIVVYKTGVLGSFKDDFDAALNATFDSPMRWVVVFSPSGCDSMLRGLDLLDERTGKSKADISFRKTRIATIGPTTRNYLRTTFNFEPDVCASSPTPEGLWNSIVEYMKQ</sequence>
<reference evidence="2 3" key="1">
    <citation type="journal article" date="2024" name="Commun. Biol.">
        <title>Comparative genomic analysis of thermophilic fungi reveals convergent evolutionary adaptations and gene losses.</title>
        <authorList>
            <person name="Steindorff A.S."/>
            <person name="Aguilar-Pontes M.V."/>
            <person name="Robinson A.J."/>
            <person name="Andreopoulos B."/>
            <person name="LaButti K."/>
            <person name="Kuo A."/>
            <person name="Mondo S."/>
            <person name="Riley R."/>
            <person name="Otillar R."/>
            <person name="Haridas S."/>
            <person name="Lipzen A."/>
            <person name="Grimwood J."/>
            <person name="Schmutz J."/>
            <person name="Clum A."/>
            <person name="Reid I.D."/>
            <person name="Moisan M.C."/>
            <person name="Butler G."/>
            <person name="Nguyen T.T.M."/>
            <person name="Dewar K."/>
            <person name="Conant G."/>
            <person name="Drula E."/>
            <person name="Henrissat B."/>
            <person name="Hansel C."/>
            <person name="Singer S."/>
            <person name="Hutchinson M.I."/>
            <person name="de Vries R.P."/>
            <person name="Natvig D.O."/>
            <person name="Powell A.J."/>
            <person name="Tsang A."/>
            <person name="Grigoriev I.V."/>
        </authorList>
    </citation>
    <scope>NUCLEOTIDE SEQUENCE [LARGE SCALE GENOMIC DNA]</scope>
    <source>
        <strain evidence="2 3">ATCC 24622</strain>
    </source>
</reference>
<dbReference type="PANTHER" id="PTHR12390">
    <property type="entry name" value="UROPORPHYRINOGEN III SYNTHASE"/>
    <property type="match status" value="1"/>
</dbReference>
<dbReference type="InterPro" id="IPR036108">
    <property type="entry name" value="4pyrrol_syn_uPrphyn_synt_sf"/>
</dbReference>
<feature type="domain" description="Tetrapyrrole biosynthesis uroporphyrinogen III synthase" evidence="1">
    <location>
        <begin position="41"/>
        <end position="301"/>
    </location>
</feature>
<protein>
    <recommendedName>
        <fullName evidence="1">Tetrapyrrole biosynthesis uroporphyrinogen III synthase domain-containing protein</fullName>
    </recommendedName>
</protein>
<dbReference type="InterPro" id="IPR039793">
    <property type="entry name" value="UROS/Hem4"/>
</dbReference>
<dbReference type="Gene3D" id="3.40.50.10090">
    <property type="match status" value="2"/>
</dbReference>
<evidence type="ECO:0000313" key="3">
    <source>
        <dbReference type="Proteomes" id="UP001586593"/>
    </source>
</evidence>
<name>A0ABR3WWL6_9PEZI</name>
<proteinExistence type="predicted"/>
<gene>
    <name evidence="2" type="ORF">VTK73DRAFT_3917</name>
</gene>
<keyword evidence="3" id="KW-1185">Reference proteome</keyword>
<comment type="caution">
    <text evidence="2">The sequence shown here is derived from an EMBL/GenBank/DDBJ whole genome shotgun (WGS) entry which is preliminary data.</text>
</comment>
<dbReference type="SUPFAM" id="SSF69618">
    <property type="entry name" value="HemD-like"/>
    <property type="match status" value="1"/>
</dbReference>
<dbReference type="Pfam" id="PF02602">
    <property type="entry name" value="HEM4"/>
    <property type="match status" value="1"/>
</dbReference>
<organism evidence="2 3">
    <name type="scientific">Phialemonium thermophilum</name>
    <dbReference type="NCBI Taxonomy" id="223376"/>
    <lineage>
        <taxon>Eukaryota</taxon>
        <taxon>Fungi</taxon>
        <taxon>Dikarya</taxon>
        <taxon>Ascomycota</taxon>
        <taxon>Pezizomycotina</taxon>
        <taxon>Sordariomycetes</taxon>
        <taxon>Sordariomycetidae</taxon>
        <taxon>Cephalothecales</taxon>
        <taxon>Cephalothecaceae</taxon>
        <taxon>Phialemonium</taxon>
    </lineage>
</organism>
<accession>A0ABR3WWL6</accession>
<evidence type="ECO:0000313" key="2">
    <source>
        <dbReference type="EMBL" id="KAL1867836.1"/>
    </source>
</evidence>
<dbReference type="CDD" id="cd06578">
    <property type="entry name" value="HemD"/>
    <property type="match status" value="1"/>
</dbReference>
<dbReference type="InterPro" id="IPR003754">
    <property type="entry name" value="4pyrrol_synth_uPrphyn_synth"/>
</dbReference>
<dbReference type="Proteomes" id="UP001586593">
    <property type="component" value="Unassembled WGS sequence"/>
</dbReference>
<dbReference type="EMBL" id="JAZHXJ010000229">
    <property type="protein sequence ID" value="KAL1867836.1"/>
    <property type="molecule type" value="Genomic_DNA"/>
</dbReference>